<feature type="region of interest" description="Disordered" evidence="1">
    <location>
        <begin position="1"/>
        <end position="38"/>
    </location>
</feature>
<protein>
    <submittedName>
        <fullName evidence="2">Uncharacterized protein</fullName>
    </submittedName>
</protein>
<proteinExistence type="predicted"/>
<reference evidence="2" key="1">
    <citation type="journal article" date="2018" name="Data Brief">
        <title>Genome sequence data from 17 accessions of Ensete ventricosum, a staple food crop for millions in Ethiopia.</title>
        <authorList>
            <person name="Yemataw Z."/>
            <person name="Muzemil S."/>
            <person name="Ambachew D."/>
            <person name="Tripathi L."/>
            <person name="Tesfaye K."/>
            <person name="Chala A."/>
            <person name="Farbos A."/>
            <person name="O'Neill P."/>
            <person name="Moore K."/>
            <person name="Grant M."/>
            <person name="Studholme D.J."/>
        </authorList>
    </citation>
    <scope>NUCLEOTIDE SEQUENCE [LARGE SCALE GENOMIC DNA]</scope>
    <source>
        <tissue evidence="2">Leaf</tissue>
    </source>
</reference>
<feature type="compositionally biased region" description="Polar residues" evidence="1">
    <location>
        <begin position="20"/>
        <end position="31"/>
    </location>
</feature>
<evidence type="ECO:0000256" key="1">
    <source>
        <dbReference type="SAM" id="MobiDB-lite"/>
    </source>
</evidence>
<organism evidence="2">
    <name type="scientific">Ensete ventricosum</name>
    <name type="common">Abyssinian banana</name>
    <name type="synonym">Musa ensete</name>
    <dbReference type="NCBI Taxonomy" id="4639"/>
    <lineage>
        <taxon>Eukaryota</taxon>
        <taxon>Viridiplantae</taxon>
        <taxon>Streptophyta</taxon>
        <taxon>Embryophyta</taxon>
        <taxon>Tracheophyta</taxon>
        <taxon>Spermatophyta</taxon>
        <taxon>Magnoliopsida</taxon>
        <taxon>Liliopsida</taxon>
        <taxon>Zingiberales</taxon>
        <taxon>Musaceae</taxon>
        <taxon>Ensete</taxon>
    </lineage>
</organism>
<dbReference type="EMBL" id="KV875880">
    <property type="protein sequence ID" value="RZR73307.1"/>
    <property type="molecule type" value="Genomic_DNA"/>
</dbReference>
<dbReference type="Proteomes" id="UP000290560">
    <property type="component" value="Unassembled WGS sequence"/>
</dbReference>
<dbReference type="AlphaFoldDB" id="A0A444D548"/>
<evidence type="ECO:0000313" key="2">
    <source>
        <dbReference type="EMBL" id="RZR73307.1"/>
    </source>
</evidence>
<sequence>MNPMTPPIEEQQEVARELDSSCNHHQQSMNASSHEEFYSSSSFRGNKHALCVVGIGAGSSSRPPNEFTRDATGPKEIYQLVDQYNSAASLRLSLLRGAAIWPSHQTLSGLAREKRK</sequence>
<name>A0A444D548_ENSVE</name>
<accession>A0A444D548</accession>
<gene>
    <name evidence="2" type="ORF">BHM03_00022607</name>
</gene>